<dbReference type="GO" id="GO:0032259">
    <property type="term" value="P:methylation"/>
    <property type="evidence" value="ECO:0007669"/>
    <property type="project" value="UniProtKB-KW"/>
</dbReference>
<evidence type="ECO:0000313" key="12">
    <source>
        <dbReference type="EMBL" id="MYM89264.1"/>
    </source>
</evidence>
<comment type="subcellular location">
    <subcellularLocation>
        <location evidence="6">Cytoplasm</location>
    </subcellularLocation>
</comment>
<gene>
    <name evidence="6 12" type="primary">cheB</name>
    <name evidence="12" type="ORF">GTP91_19060</name>
</gene>
<accession>A0A845G4N2</accession>
<comment type="domain">
    <text evidence="6">Contains a C-terminal catalytic domain, and an N-terminal region which modulates catalytic activity.</text>
</comment>
<organism evidence="12 13">
    <name type="scientific">Duganella vulcania</name>
    <dbReference type="NCBI Taxonomy" id="2692166"/>
    <lineage>
        <taxon>Bacteria</taxon>
        <taxon>Pseudomonadati</taxon>
        <taxon>Pseudomonadota</taxon>
        <taxon>Betaproteobacteria</taxon>
        <taxon>Burkholderiales</taxon>
        <taxon>Oxalobacteraceae</taxon>
        <taxon>Telluria group</taxon>
        <taxon>Duganella</taxon>
    </lineage>
</organism>
<dbReference type="EMBL" id="WWCW01000069">
    <property type="protein sequence ID" value="MYM89264.1"/>
    <property type="molecule type" value="Genomic_DNA"/>
</dbReference>
<comment type="function">
    <text evidence="6">Involved in chemotaxis. Part of a chemotaxis signal transduction system that modulates chemotaxis in response to various stimuli. Catalyzes the demethylation of specific methylglutamate residues introduced into the chemoreceptors (methyl-accepting chemotaxis proteins or MCP) by CheR. Also mediates the irreversible deamidation of specific glutamine residues to glutamic acid.</text>
</comment>
<dbReference type="InterPro" id="IPR001789">
    <property type="entry name" value="Sig_transdc_resp-reg_receiver"/>
</dbReference>
<dbReference type="GO" id="GO:0050568">
    <property type="term" value="F:protein-glutamine glutaminase activity"/>
    <property type="evidence" value="ECO:0007669"/>
    <property type="project" value="UniProtKB-UniRule"/>
</dbReference>
<keyword evidence="12" id="KW-0489">Methyltransferase</keyword>
<evidence type="ECO:0000256" key="4">
    <source>
        <dbReference type="ARBA" id="ARBA00022801"/>
    </source>
</evidence>
<dbReference type="Gene3D" id="3.40.50.180">
    <property type="entry name" value="Methylesterase CheB, C-terminal domain"/>
    <property type="match status" value="1"/>
</dbReference>
<evidence type="ECO:0000256" key="5">
    <source>
        <dbReference type="ARBA" id="ARBA00048267"/>
    </source>
</evidence>
<comment type="catalytic activity">
    <reaction evidence="5 6">
        <text>[protein]-L-glutamate 5-O-methyl ester + H2O = L-glutamyl-[protein] + methanol + H(+)</text>
        <dbReference type="Rhea" id="RHEA:23236"/>
        <dbReference type="Rhea" id="RHEA-COMP:10208"/>
        <dbReference type="Rhea" id="RHEA-COMP:10311"/>
        <dbReference type="ChEBI" id="CHEBI:15377"/>
        <dbReference type="ChEBI" id="CHEBI:15378"/>
        <dbReference type="ChEBI" id="CHEBI:17790"/>
        <dbReference type="ChEBI" id="CHEBI:29973"/>
        <dbReference type="ChEBI" id="CHEBI:82795"/>
        <dbReference type="EC" id="3.1.1.61"/>
    </reaction>
</comment>
<dbReference type="PANTHER" id="PTHR42872:SF6">
    <property type="entry name" value="PROTEIN-GLUTAMATE METHYLESTERASE_PROTEIN-GLUTAMINE GLUTAMINASE"/>
    <property type="match status" value="1"/>
</dbReference>
<feature type="modified residue" description="4-aspartylphosphate" evidence="6 8">
    <location>
        <position position="53"/>
    </location>
</feature>
<dbReference type="AlphaFoldDB" id="A0A845G4N2"/>
<dbReference type="Proteomes" id="UP000470302">
    <property type="component" value="Unassembled WGS sequence"/>
</dbReference>
<dbReference type="PIRSF" id="PIRSF000876">
    <property type="entry name" value="RR_chemtxs_CheB"/>
    <property type="match status" value="1"/>
</dbReference>
<comment type="PTM">
    <text evidence="6">Phosphorylated by CheA. Phosphorylation of the N-terminal regulatory domain activates the methylesterase activity.</text>
</comment>
<evidence type="ECO:0000256" key="6">
    <source>
        <dbReference type="HAMAP-Rule" id="MF_00099"/>
    </source>
</evidence>
<dbReference type="NCBIfam" id="NF009206">
    <property type="entry name" value="PRK12555.1"/>
    <property type="match status" value="1"/>
</dbReference>
<dbReference type="CDD" id="cd16432">
    <property type="entry name" value="CheB_Rec"/>
    <property type="match status" value="1"/>
</dbReference>
<dbReference type="Pfam" id="PF01339">
    <property type="entry name" value="CheB_methylest"/>
    <property type="match status" value="1"/>
</dbReference>
<keyword evidence="2 6" id="KW-0145">Chemotaxis</keyword>
<evidence type="ECO:0000259" key="10">
    <source>
        <dbReference type="PROSITE" id="PS50110"/>
    </source>
</evidence>
<evidence type="ECO:0000256" key="2">
    <source>
        <dbReference type="ARBA" id="ARBA00022500"/>
    </source>
</evidence>
<feature type="active site" evidence="6 7">
    <location>
        <position position="178"/>
    </location>
</feature>
<reference evidence="12 13" key="1">
    <citation type="submission" date="2020-01" db="EMBL/GenBank/DDBJ databases">
        <title>Novel species isolated from a subtropical stream in China.</title>
        <authorList>
            <person name="Lu H."/>
        </authorList>
    </citation>
    <scope>NUCLEOTIDE SEQUENCE [LARGE SCALE GENOMIC DNA]</scope>
    <source>
        <strain evidence="12 13">FT82W</strain>
    </source>
</reference>
<dbReference type="SMART" id="SM00448">
    <property type="entry name" value="REC"/>
    <property type="match status" value="1"/>
</dbReference>
<dbReference type="SUPFAM" id="SSF52738">
    <property type="entry name" value="Methylesterase CheB, C-terminal domain"/>
    <property type="match status" value="1"/>
</dbReference>
<keyword evidence="1 6" id="KW-0963">Cytoplasm</keyword>
<dbReference type="PANTHER" id="PTHR42872">
    <property type="entry name" value="PROTEIN-GLUTAMATE METHYLESTERASE/PROTEIN-GLUTAMINE GLUTAMINASE"/>
    <property type="match status" value="1"/>
</dbReference>
<dbReference type="CDD" id="cd17541">
    <property type="entry name" value="REC_CheB-like"/>
    <property type="match status" value="1"/>
</dbReference>
<evidence type="ECO:0000313" key="13">
    <source>
        <dbReference type="Proteomes" id="UP000470302"/>
    </source>
</evidence>
<dbReference type="InterPro" id="IPR008248">
    <property type="entry name" value="CheB-like"/>
</dbReference>
<dbReference type="RefSeq" id="WP_161098212.1">
    <property type="nucleotide sequence ID" value="NZ_WWCW01000069.1"/>
</dbReference>
<dbReference type="InterPro" id="IPR011006">
    <property type="entry name" value="CheY-like_superfamily"/>
</dbReference>
<dbReference type="EC" id="3.5.1.44" evidence="6"/>
<dbReference type="Pfam" id="PF00072">
    <property type="entry name" value="Response_reg"/>
    <property type="match status" value="1"/>
</dbReference>
<name>A0A845G4N2_9BURK</name>
<evidence type="ECO:0000259" key="11">
    <source>
        <dbReference type="PROSITE" id="PS50122"/>
    </source>
</evidence>
<comment type="catalytic activity">
    <reaction evidence="6">
        <text>L-glutaminyl-[protein] + H2O = L-glutamyl-[protein] + NH4(+)</text>
        <dbReference type="Rhea" id="RHEA:16441"/>
        <dbReference type="Rhea" id="RHEA-COMP:10207"/>
        <dbReference type="Rhea" id="RHEA-COMP:10208"/>
        <dbReference type="ChEBI" id="CHEBI:15377"/>
        <dbReference type="ChEBI" id="CHEBI:28938"/>
        <dbReference type="ChEBI" id="CHEBI:29973"/>
        <dbReference type="ChEBI" id="CHEBI:30011"/>
        <dbReference type="EC" id="3.5.1.44"/>
    </reaction>
</comment>
<keyword evidence="4 6" id="KW-0378">Hydrolase</keyword>
<evidence type="ECO:0000256" key="1">
    <source>
        <dbReference type="ARBA" id="ARBA00022490"/>
    </source>
</evidence>
<dbReference type="EC" id="3.1.1.61" evidence="6"/>
<comment type="caution">
    <text evidence="12">The sequence shown here is derived from an EMBL/GenBank/DDBJ whole genome shotgun (WGS) entry which is preliminary data.</text>
</comment>
<keyword evidence="12" id="KW-0808">Transferase</keyword>
<dbReference type="GO" id="GO:0000156">
    <property type="term" value="F:phosphorelay response regulator activity"/>
    <property type="evidence" value="ECO:0007669"/>
    <property type="project" value="InterPro"/>
</dbReference>
<dbReference type="PROSITE" id="PS50110">
    <property type="entry name" value="RESPONSE_REGULATORY"/>
    <property type="match status" value="1"/>
</dbReference>
<dbReference type="InterPro" id="IPR000673">
    <property type="entry name" value="Sig_transdc_resp-reg_Me-estase"/>
</dbReference>
<evidence type="ECO:0000256" key="8">
    <source>
        <dbReference type="PROSITE-ProRule" id="PRU00169"/>
    </source>
</evidence>
<dbReference type="GO" id="GO:0008984">
    <property type="term" value="F:protein-glutamate methylesterase activity"/>
    <property type="evidence" value="ECO:0007669"/>
    <property type="project" value="UniProtKB-UniRule"/>
</dbReference>
<feature type="domain" description="Response regulatory" evidence="10">
    <location>
        <begin position="2"/>
        <end position="119"/>
    </location>
</feature>
<evidence type="ECO:0000256" key="9">
    <source>
        <dbReference type="SAM" id="MobiDB-lite"/>
    </source>
</evidence>
<sequence>MKIAIANDVAMAAEALRRVVASTAEHQVLWIARTGAEAVRMCADNRPDLILMDLNMPELDGVEATRQIMEQSPCAILVVTGRPQDNVNQVFRALGAGALDVTATPVLQGKPDGDLELLAKIRTMDKLIRHSGGNQAMMPKTAAHANGNGNHGNHGNHHGAETPDAPQRVTSLLAIGASTGGPIAVAKMLAGWKPPRGCAIVVVQHIDQNFADNFARWLAEHLEMPVRSAEDGDELAAGTVLVAKSNDHLTLDQNNRLRYDANPKDYAYRPSVDVFFRCVAQHWKGEAVGVLLTGMGRDGAEGLLAMRRAGHSTIAQDQASSAVYGMPRAAAELDAAQMILPLAKIGTILRNTLGGGS</sequence>
<dbReference type="HAMAP" id="MF_00099">
    <property type="entry name" value="CheB_chemtxs"/>
    <property type="match status" value="1"/>
</dbReference>
<dbReference type="GO" id="GO:0006935">
    <property type="term" value="P:chemotaxis"/>
    <property type="evidence" value="ECO:0007669"/>
    <property type="project" value="UniProtKB-UniRule"/>
</dbReference>
<dbReference type="Gene3D" id="3.40.50.2300">
    <property type="match status" value="1"/>
</dbReference>
<comment type="similarity">
    <text evidence="6">Belongs to the CheB family.</text>
</comment>
<dbReference type="SUPFAM" id="SSF52172">
    <property type="entry name" value="CheY-like"/>
    <property type="match status" value="1"/>
</dbReference>
<feature type="active site" evidence="6 7">
    <location>
        <position position="298"/>
    </location>
</feature>
<dbReference type="GO" id="GO:0008168">
    <property type="term" value="F:methyltransferase activity"/>
    <property type="evidence" value="ECO:0007669"/>
    <property type="project" value="UniProtKB-KW"/>
</dbReference>
<feature type="domain" description="CheB-type methylesterase" evidence="11">
    <location>
        <begin position="166"/>
        <end position="356"/>
    </location>
</feature>
<dbReference type="InterPro" id="IPR035909">
    <property type="entry name" value="CheB_C"/>
</dbReference>
<proteinExistence type="inferred from homology"/>
<feature type="active site" evidence="6 7">
    <location>
        <position position="205"/>
    </location>
</feature>
<evidence type="ECO:0000256" key="7">
    <source>
        <dbReference type="PROSITE-ProRule" id="PRU00050"/>
    </source>
</evidence>
<protein>
    <recommendedName>
        <fullName evidence="6">Protein-glutamate methylesterase/protein-glutamine glutaminase</fullName>
        <ecNumber evidence="6">3.1.1.61</ecNumber>
        <ecNumber evidence="6">3.5.1.44</ecNumber>
    </recommendedName>
</protein>
<dbReference type="PROSITE" id="PS50122">
    <property type="entry name" value="CHEB"/>
    <property type="match status" value="1"/>
</dbReference>
<feature type="region of interest" description="Disordered" evidence="9">
    <location>
        <begin position="142"/>
        <end position="164"/>
    </location>
</feature>
<evidence type="ECO:0000256" key="3">
    <source>
        <dbReference type="ARBA" id="ARBA00022553"/>
    </source>
</evidence>
<keyword evidence="3 6" id="KW-0597">Phosphoprotein</keyword>
<dbReference type="GO" id="GO:0005737">
    <property type="term" value="C:cytoplasm"/>
    <property type="evidence" value="ECO:0007669"/>
    <property type="project" value="UniProtKB-SubCell"/>
</dbReference>
<feature type="compositionally biased region" description="Low complexity" evidence="9">
    <location>
        <begin position="142"/>
        <end position="153"/>
    </location>
</feature>